<dbReference type="InterPro" id="IPR017441">
    <property type="entry name" value="Protein_kinase_ATP_BS"/>
</dbReference>
<evidence type="ECO:0000256" key="1">
    <source>
        <dbReference type="PROSITE-ProRule" id="PRU10141"/>
    </source>
</evidence>
<dbReference type="eggNOG" id="COG0515">
    <property type="taxonomic scope" value="Bacteria"/>
</dbReference>
<dbReference type="RefSeq" id="WP_020582390.1">
    <property type="nucleotide sequence ID" value="NZ_JOJP01000001.1"/>
</dbReference>
<dbReference type="AlphaFoldDB" id="A0A081KGB2"/>
<accession>A0A081KGB2</accession>
<keyword evidence="1" id="KW-0547">Nucleotide-binding</keyword>
<dbReference type="SUPFAM" id="SSF56112">
    <property type="entry name" value="Protein kinase-like (PK-like)"/>
    <property type="match status" value="1"/>
</dbReference>
<keyword evidence="1" id="KW-0067">ATP-binding</keyword>
<gene>
    <name evidence="5" type="ORF">GV64_22950</name>
</gene>
<dbReference type="InterPro" id="IPR011009">
    <property type="entry name" value="Kinase-like_dom_sf"/>
</dbReference>
<feature type="compositionally biased region" description="Polar residues" evidence="3">
    <location>
        <begin position="1"/>
        <end position="17"/>
    </location>
</feature>
<dbReference type="InterPro" id="IPR000719">
    <property type="entry name" value="Prot_kinase_dom"/>
</dbReference>
<dbReference type="EMBL" id="JOJP01000001">
    <property type="protein sequence ID" value="KEI73188.1"/>
    <property type="molecule type" value="Genomic_DNA"/>
</dbReference>
<keyword evidence="2" id="KW-0175">Coiled coil</keyword>
<evidence type="ECO:0000313" key="5">
    <source>
        <dbReference type="EMBL" id="KEI73188.1"/>
    </source>
</evidence>
<feature type="coiled-coil region" evidence="2">
    <location>
        <begin position="365"/>
        <end position="585"/>
    </location>
</feature>
<evidence type="ECO:0000313" key="6">
    <source>
        <dbReference type="Proteomes" id="UP000027997"/>
    </source>
</evidence>
<organism evidence="5 6">
    <name type="scientific">Endozoicomonas elysicola</name>
    <dbReference type="NCBI Taxonomy" id="305900"/>
    <lineage>
        <taxon>Bacteria</taxon>
        <taxon>Pseudomonadati</taxon>
        <taxon>Pseudomonadota</taxon>
        <taxon>Gammaproteobacteria</taxon>
        <taxon>Oceanospirillales</taxon>
        <taxon>Endozoicomonadaceae</taxon>
        <taxon>Endozoicomonas</taxon>
    </lineage>
</organism>
<dbReference type="SMART" id="SM00220">
    <property type="entry name" value="S_TKc"/>
    <property type="match status" value="1"/>
</dbReference>
<evidence type="ECO:0000256" key="3">
    <source>
        <dbReference type="SAM" id="MobiDB-lite"/>
    </source>
</evidence>
<dbReference type="PROSITE" id="PS00107">
    <property type="entry name" value="PROTEIN_KINASE_ATP"/>
    <property type="match status" value="1"/>
</dbReference>
<evidence type="ECO:0000256" key="2">
    <source>
        <dbReference type="SAM" id="Coils"/>
    </source>
</evidence>
<keyword evidence="6" id="KW-1185">Reference proteome</keyword>
<protein>
    <recommendedName>
        <fullName evidence="4">Protein kinase domain-containing protein</fullName>
    </recommendedName>
</protein>
<sequence length="949" mass="107522">MLSHPNHSSVVTRQPQAYSGHAARSEPSKDKCIKFERMLGPLESGMVDELCKKLSGMHHSDRSDRSCHCAVKYSDSDTLVGFRKPGQRPVIIQMHDKNHQHLGRGAYGYVYESSKLMQNSAGKWGIPEGDQYKRVMKVQEDSSDARSEINFQLEQPGSLGAGRVGGVQYLDQLRLPGNCLQKLFENHDWPIGNRFECAVAMLKCAQVYETGGKAHPDVKPDNMIFDADKKEVSFIDNAHVHDLEGPTAIKPIGPRGTPYFIAPEQYNRMNITPKAMVYSLGIIQLNLFSNRPDDYAVAKSQVLQKKKTMLDTAKLLPELRKVSPDFVEQLEGFLIQMVSDDHRLRPDLTVCVTRLAAFESAYKVIESSESKIKQQCEQVKRLKEQLSKQERANAAPRADLKSQQEITKLKKDGEEKQRLLQETLEQQEKALCDMREAQKKELDEMMREQGRALEKEKERNKELQKRTALLERRAVAAESSRKNISEQLQQLTDEAKKMEVSLYDKDQKVEKLIGEVATVESQKLKEEQARVKAEEKITEYELELGAEREGHKEARGRLLDAEAQKKKLESEKTSEAQKVQELSSKLSQNLKAPLDRLKALATNRIGVDKTEFSKILPGILEAQQSNSEKILYLEELAKFIFCNASLDGSDKPYTHQSYLRSLSLYSRRQQVDFTTTQRMHLEVVVLEAKALAAKMLSGDDNSKHEACRFLHEGFVTRVQVTDVLTKDSGWAELLLASTPRISNFQFTPEQVATFSQSHLCKELVDGRGGNPGKSKQLTGFLTSLETMNQSDAAKSLLKMLPGNEPFDKLVALEKEFLSILTRPTAYTRGEQGTVAWLAESMWESVAGEKHIRVDIDSPSATKMKHITLLRSAYEEALKLLVDKELTLREVEVLLDSRLIQFSPVQYQHELQGFQNELTYVVTTLLESKQNFETYKDCLHKKYGAEFSAS</sequence>
<dbReference type="Gene3D" id="1.10.510.10">
    <property type="entry name" value="Transferase(Phosphotransferase) domain 1"/>
    <property type="match status" value="1"/>
</dbReference>
<proteinExistence type="predicted"/>
<dbReference type="Proteomes" id="UP000027997">
    <property type="component" value="Unassembled WGS sequence"/>
</dbReference>
<comment type="caution">
    <text evidence="5">The sequence shown here is derived from an EMBL/GenBank/DDBJ whole genome shotgun (WGS) entry which is preliminary data.</text>
</comment>
<feature type="binding site" evidence="1">
    <location>
        <position position="123"/>
    </location>
    <ligand>
        <name>ATP</name>
        <dbReference type="ChEBI" id="CHEBI:30616"/>
    </ligand>
</feature>
<dbReference type="STRING" id="305900.GV64_22950"/>
<dbReference type="Pfam" id="PF00069">
    <property type="entry name" value="Pkinase"/>
    <property type="match status" value="1"/>
</dbReference>
<reference evidence="5 6" key="1">
    <citation type="submission" date="2014-06" db="EMBL/GenBank/DDBJ databases">
        <title>Whole Genome Sequences of Three Symbiotic Endozoicomonas Bacteria.</title>
        <authorList>
            <person name="Neave M.J."/>
            <person name="Apprill A."/>
            <person name="Voolstra C.R."/>
        </authorList>
    </citation>
    <scope>NUCLEOTIDE SEQUENCE [LARGE SCALE GENOMIC DNA]</scope>
    <source>
        <strain evidence="5 6">DSM 22380</strain>
    </source>
</reference>
<dbReference type="GO" id="GO:0004672">
    <property type="term" value="F:protein kinase activity"/>
    <property type="evidence" value="ECO:0007669"/>
    <property type="project" value="InterPro"/>
</dbReference>
<evidence type="ECO:0000259" key="4">
    <source>
        <dbReference type="PROSITE" id="PS50011"/>
    </source>
</evidence>
<name>A0A081KGB2_9GAMM</name>
<dbReference type="PROSITE" id="PS50011">
    <property type="entry name" value="PROTEIN_KINASE_DOM"/>
    <property type="match status" value="1"/>
</dbReference>
<dbReference type="GO" id="GO:0005524">
    <property type="term" value="F:ATP binding"/>
    <property type="evidence" value="ECO:0007669"/>
    <property type="project" value="UniProtKB-UniRule"/>
</dbReference>
<feature type="region of interest" description="Disordered" evidence="3">
    <location>
        <begin position="1"/>
        <end position="25"/>
    </location>
</feature>
<feature type="domain" description="Protein kinase" evidence="4">
    <location>
        <begin position="96"/>
        <end position="358"/>
    </location>
</feature>